<dbReference type="RefSeq" id="WP_194707392.1">
    <property type="nucleotide sequence ID" value="NZ_JADKPN010000008.1"/>
</dbReference>
<comment type="caution">
    <text evidence="1">The sequence shown here is derived from an EMBL/GenBank/DDBJ whole genome shotgun (WGS) entry which is preliminary data.</text>
</comment>
<evidence type="ECO:0000313" key="2">
    <source>
        <dbReference type="Proteomes" id="UP000640489"/>
    </source>
</evidence>
<dbReference type="EMBL" id="JADKPN010000008">
    <property type="protein sequence ID" value="MBF4764206.1"/>
    <property type="molecule type" value="Genomic_DNA"/>
</dbReference>
<accession>A0A930VEL8</accession>
<reference evidence="1" key="1">
    <citation type="submission" date="2020-11" db="EMBL/GenBank/DDBJ databases">
        <title>Nocardioides sp. nov., isolated from Soil of Cynanchum wilfordii Hemsley rhizosphere.</title>
        <authorList>
            <person name="Lee J.-S."/>
            <person name="Suh M.K."/>
            <person name="Kim J.-S."/>
        </authorList>
    </citation>
    <scope>NUCLEOTIDE SEQUENCE</scope>
    <source>
        <strain evidence="1">KCTC 19275</strain>
    </source>
</reference>
<name>A0A930VEL8_9ACTN</name>
<protein>
    <submittedName>
        <fullName evidence="1">Uncharacterized protein</fullName>
    </submittedName>
</protein>
<dbReference type="Proteomes" id="UP000640489">
    <property type="component" value="Unassembled WGS sequence"/>
</dbReference>
<keyword evidence="2" id="KW-1185">Reference proteome</keyword>
<gene>
    <name evidence="1" type="ORF">ISU07_13815</name>
</gene>
<evidence type="ECO:0000313" key="1">
    <source>
        <dbReference type="EMBL" id="MBF4764206.1"/>
    </source>
</evidence>
<dbReference type="AlphaFoldDB" id="A0A930VEL8"/>
<organism evidence="1 2">
    <name type="scientific">Nocardioides islandensis</name>
    <dbReference type="NCBI Taxonomy" id="433663"/>
    <lineage>
        <taxon>Bacteria</taxon>
        <taxon>Bacillati</taxon>
        <taxon>Actinomycetota</taxon>
        <taxon>Actinomycetes</taxon>
        <taxon>Propionibacteriales</taxon>
        <taxon>Nocardioidaceae</taxon>
        <taxon>Nocardioides</taxon>
    </lineage>
</organism>
<sequence>MRRYQPTTLPALAAVVPDDDVVLAESESEEDEYAALMTAADLSAGRVAGLPDGQRRRVVAVFEAGGSELVAVHADTADDAEPDDDLAWYAAQELDSLTDGIV</sequence>
<proteinExistence type="predicted"/>